<evidence type="ECO:0000259" key="11">
    <source>
        <dbReference type="PROSITE" id="PS50059"/>
    </source>
</evidence>
<dbReference type="GO" id="GO:0042026">
    <property type="term" value="P:protein refolding"/>
    <property type="evidence" value="ECO:0007669"/>
    <property type="project" value="UniProtKB-ARBA"/>
</dbReference>
<dbReference type="Gene3D" id="2.40.10.330">
    <property type="match status" value="1"/>
</dbReference>
<comment type="subcellular location">
    <subcellularLocation>
        <location evidence="2">Cytoplasm</location>
    </subcellularLocation>
</comment>
<organism evidence="12">
    <name type="scientific">marine sediment metagenome</name>
    <dbReference type="NCBI Taxonomy" id="412755"/>
    <lineage>
        <taxon>unclassified sequences</taxon>
        <taxon>metagenomes</taxon>
        <taxon>ecological metagenomes</taxon>
    </lineage>
</organism>
<reference evidence="12" key="1">
    <citation type="journal article" date="2015" name="Nature">
        <title>Complex archaea that bridge the gap between prokaryotes and eukaryotes.</title>
        <authorList>
            <person name="Spang A."/>
            <person name="Saw J.H."/>
            <person name="Jorgensen S.L."/>
            <person name="Zaremba-Niedzwiedzka K."/>
            <person name="Martijn J."/>
            <person name="Lind A.E."/>
            <person name="van Eijk R."/>
            <person name="Schleper C."/>
            <person name="Guy L."/>
            <person name="Ettema T.J."/>
        </authorList>
    </citation>
    <scope>NUCLEOTIDE SEQUENCE</scope>
</reference>
<evidence type="ECO:0000256" key="9">
    <source>
        <dbReference type="SAM" id="Coils"/>
    </source>
</evidence>
<dbReference type="PANTHER" id="PTHR47861">
    <property type="entry name" value="FKBP-TYPE PEPTIDYL-PROLYL CIS-TRANS ISOMERASE SLYD"/>
    <property type="match status" value="1"/>
</dbReference>
<dbReference type="Gene3D" id="3.10.50.40">
    <property type="match status" value="1"/>
</dbReference>
<protein>
    <recommendedName>
        <fullName evidence="4">peptidylprolyl isomerase</fullName>
        <ecNumber evidence="4">5.2.1.8</ecNumber>
    </recommendedName>
</protein>
<dbReference type="InterPro" id="IPR001179">
    <property type="entry name" value="PPIase_FKBP_dom"/>
</dbReference>
<evidence type="ECO:0000256" key="3">
    <source>
        <dbReference type="ARBA" id="ARBA00006577"/>
    </source>
</evidence>
<keyword evidence="6" id="KW-0697">Rotamase</keyword>
<feature type="coiled-coil region" evidence="9">
    <location>
        <begin position="70"/>
        <end position="106"/>
    </location>
</feature>
<dbReference type="InterPro" id="IPR046357">
    <property type="entry name" value="PPIase_dom_sf"/>
</dbReference>
<dbReference type="InterPro" id="IPR010995">
    <property type="entry name" value="DNA_repair_Rad51/TF_NusA_a-hlx"/>
</dbReference>
<name>A0A0F9NTJ8_9ZZZZ</name>
<evidence type="ECO:0000313" key="12">
    <source>
        <dbReference type="EMBL" id="KKN15372.1"/>
    </source>
</evidence>
<dbReference type="Pfam" id="PF14520">
    <property type="entry name" value="HHH_5"/>
    <property type="match status" value="1"/>
</dbReference>
<accession>A0A0F9NTJ8</accession>
<keyword evidence="8" id="KW-0413">Isomerase</keyword>
<sequence length="370" mass="42511">MALQLEDVKGIGKKVETLKDAGIDTVEKLAEVKLEDLIELKGIGKTTAQKMIDNAKKLMTKEKVVPDTEKETEKANAKELEEEKRIKEEIKKLEEKKARLQNKKVVEGDFILLKITARTQKGKIFRVSSEEDAKKAGIFEEKNAQQGYYTPEFVIVGKKGFLNEGLTETIKDMNYFEKKSVRIPPTKAFGKRDPQKIERIGIAKFRKLNDGKNPEIGKEFVKQSQGQTQRGTITNIVQGRVIIDYNHPLAGQSVDYNLEIIDKIEEFDEKIEYFMLNKGIPKVNISEFKVNYIKKEKTLEITVPKMFLFQNLTYVKFGLAMDLQTHMAEEINDVKFIEIFEKIPLPPTPAESVLQKVEEHNKQEDLKEEE</sequence>
<dbReference type="EC" id="5.2.1.8" evidence="4"/>
<dbReference type="Gene3D" id="1.10.150.20">
    <property type="entry name" value="5' to 3' exonuclease, C-terminal subdomain"/>
    <property type="match status" value="1"/>
</dbReference>
<evidence type="ECO:0000256" key="6">
    <source>
        <dbReference type="ARBA" id="ARBA00023110"/>
    </source>
</evidence>
<keyword evidence="9" id="KW-0175">Coiled coil</keyword>
<comment type="caution">
    <text evidence="12">The sequence shown here is derived from an EMBL/GenBank/DDBJ whole genome shotgun (WGS) entry which is preliminary data.</text>
</comment>
<keyword evidence="5" id="KW-0963">Cytoplasm</keyword>
<dbReference type="GO" id="GO:0000166">
    <property type="term" value="F:nucleotide binding"/>
    <property type="evidence" value="ECO:0007669"/>
    <property type="project" value="InterPro"/>
</dbReference>
<dbReference type="PANTHER" id="PTHR47861:SF3">
    <property type="entry name" value="FKBP-TYPE PEPTIDYL-PROLYL CIS-TRANS ISOMERASE SLYD"/>
    <property type="match status" value="1"/>
</dbReference>
<comment type="similarity">
    <text evidence="3">Belongs to the FKBP-type PPIase family.</text>
</comment>
<evidence type="ECO:0000256" key="2">
    <source>
        <dbReference type="ARBA" id="ARBA00004496"/>
    </source>
</evidence>
<evidence type="ECO:0000256" key="5">
    <source>
        <dbReference type="ARBA" id="ARBA00022490"/>
    </source>
</evidence>
<proteinExistence type="inferred from homology"/>
<evidence type="ECO:0000256" key="1">
    <source>
        <dbReference type="ARBA" id="ARBA00000971"/>
    </source>
</evidence>
<evidence type="ECO:0000256" key="7">
    <source>
        <dbReference type="ARBA" id="ARBA00023186"/>
    </source>
</evidence>
<dbReference type="PROSITE" id="PS50059">
    <property type="entry name" value="FKBP_PPIASE"/>
    <property type="match status" value="1"/>
</dbReference>
<dbReference type="EMBL" id="LAZR01003719">
    <property type="protein sequence ID" value="KKN15372.1"/>
    <property type="molecule type" value="Genomic_DNA"/>
</dbReference>
<dbReference type="GO" id="GO:0003755">
    <property type="term" value="F:peptidyl-prolyl cis-trans isomerase activity"/>
    <property type="evidence" value="ECO:0007669"/>
    <property type="project" value="UniProtKB-KW"/>
</dbReference>
<dbReference type="InterPro" id="IPR048261">
    <property type="entry name" value="SlpA/SlyD-like_ins_sf"/>
</dbReference>
<feature type="region of interest" description="Disordered" evidence="10">
    <location>
        <begin position="351"/>
        <end position="370"/>
    </location>
</feature>
<evidence type="ECO:0000256" key="8">
    <source>
        <dbReference type="ARBA" id="ARBA00023235"/>
    </source>
</evidence>
<dbReference type="SUPFAM" id="SSF47794">
    <property type="entry name" value="Rad51 N-terminal domain-like"/>
    <property type="match status" value="1"/>
</dbReference>
<feature type="domain" description="PPIase FKBP-type" evidence="11">
    <location>
        <begin position="108"/>
        <end position="200"/>
    </location>
</feature>
<dbReference type="AlphaFoldDB" id="A0A0F9NTJ8"/>
<comment type="catalytic activity">
    <reaction evidence="1">
        <text>[protein]-peptidylproline (omega=180) = [protein]-peptidylproline (omega=0)</text>
        <dbReference type="Rhea" id="RHEA:16237"/>
        <dbReference type="Rhea" id="RHEA-COMP:10747"/>
        <dbReference type="Rhea" id="RHEA-COMP:10748"/>
        <dbReference type="ChEBI" id="CHEBI:83833"/>
        <dbReference type="ChEBI" id="CHEBI:83834"/>
        <dbReference type="EC" id="5.2.1.8"/>
    </reaction>
</comment>
<dbReference type="GO" id="GO:0005737">
    <property type="term" value="C:cytoplasm"/>
    <property type="evidence" value="ECO:0007669"/>
    <property type="project" value="UniProtKB-SubCell"/>
</dbReference>
<gene>
    <name evidence="12" type="ORF">LCGC14_0986680</name>
</gene>
<evidence type="ECO:0000256" key="4">
    <source>
        <dbReference type="ARBA" id="ARBA00013194"/>
    </source>
</evidence>
<dbReference type="SUPFAM" id="SSF54534">
    <property type="entry name" value="FKBP-like"/>
    <property type="match status" value="1"/>
</dbReference>
<feature type="compositionally biased region" description="Basic and acidic residues" evidence="10">
    <location>
        <begin position="356"/>
        <end position="370"/>
    </location>
</feature>
<evidence type="ECO:0000256" key="10">
    <source>
        <dbReference type="SAM" id="MobiDB-lite"/>
    </source>
</evidence>
<keyword evidence="7" id="KW-0143">Chaperone</keyword>